<evidence type="ECO:0000256" key="1">
    <source>
        <dbReference type="SAM" id="Phobius"/>
    </source>
</evidence>
<protein>
    <recommendedName>
        <fullName evidence="4">DUF4846 domain-containing protein</fullName>
    </recommendedName>
</protein>
<gene>
    <name evidence="2" type="ORF">EHQ62_17590</name>
</gene>
<comment type="caution">
    <text evidence="2">The sequence shown here is derived from an EMBL/GenBank/DDBJ whole genome shotgun (WGS) entry which is preliminary data.</text>
</comment>
<name>A0A4Z0ZVC7_9LEPT</name>
<dbReference type="Pfam" id="PF16138">
    <property type="entry name" value="DUF4846"/>
    <property type="match status" value="1"/>
</dbReference>
<keyword evidence="1" id="KW-0472">Membrane</keyword>
<organism evidence="2 3">
    <name type="scientific">Leptospira jelokensis</name>
    <dbReference type="NCBI Taxonomy" id="2484931"/>
    <lineage>
        <taxon>Bacteria</taxon>
        <taxon>Pseudomonadati</taxon>
        <taxon>Spirochaetota</taxon>
        <taxon>Spirochaetia</taxon>
        <taxon>Leptospirales</taxon>
        <taxon>Leptospiraceae</taxon>
        <taxon>Leptospira</taxon>
    </lineage>
</organism>
<dbReference type="InterPro" id="IPR032315">
    <property type="entry name" value="DUF4846"/>
</dbReference>
<keyword evidence="1" id="KW-1133">Transmembrane helix</keyword>
<dbReference type="EMBL" id="RQGH01000039">
    <property type="protein sequence ID" value="TGL57767.1"/>
    <property type="molecule type" value="Genomic_DNA"/>
</dbReference>
<evidence type="ECO:0000313" key="3">
    <source>
        <dbReference type="Proteomes" id="UP000297567"/>
    </source>
</evidence>
<evidence type="ECO:0000313" key="2">
    <source>
        <dbReference type="EMBL" id="TGL57767.1"/>
    </source>
</evidence>
<keyword evidence="1" id="KW-0812">Transmembrane</keyword>
<proteinExistence type="predicted"/>
<keyword evidence="3" id="KW-1185">Reference proteome</keyword>
<accession>A0A4Z0ZVC7</accession>
<feature type="transmembrane region" description="Helical" evidence="1">
    <location>
        <begin position="21"/>
        <end position="43"/>
    </location>
</feature>
<dbReference type="Proteomes" id="UP000297567">
    <property type="component" value="Unassembled WGS sequence"/>
</dbReference>
<sequence>MGTNFFSRPTDRNQRVKLSSIRIWIFLFLFGISFLSFATLLIFPLHADSIQKRITPPNGYLRVDYPKASFSHYLQNFPLKPDGSPVLLYNGKQKQNQVHVAVLNFPLLKRDLIQCADAVMKLRAEYFYANKKFDAIHFKISNGMDVPFLRFANGERVVVKGNKTSWIQTKAKQGTNRDVFEEYLQFIYSYAGTISLKSELIKKPLSQLEPGDVWIEAGSPGHVVMVVDKAMGKDGQMVFLLAQSYMPSQEMHILNSEGEFSPWFTLPKGNNFQTPEWEFPAKELYGFLK</sequence>
<evidence type="ECO:0008006" key="4">
    <source>
        <dbReference type="Google" id="ProtNLM"/>
    </source>
</evidence>
<dbReference type="AlphaFoldDB" id="A0A4Z0ZVC7"/>
<reference evidence="2" key="1">
    <citation type="journal article" date="2019" name="PLoS Negl. Trop. Dis.">
        <title>Revisiting the worldwide diversity of Leptospira species in the environment.</title>
        <authorList>
            <person name="Vincent A.T."/>
            <person name="Schiettekatte O."/>
            <person name="Bourhy P."/>
            <person name="Veyrier F.J."/>
            <person name="Picardeau M."/>
        </authorList>
    </citation>
    <scope>NUCLEOTIDE SEQUENCE [LARGE SCALE GENOMIC DNA]</scope>
    <source>
        <strain evidence="2">201702451</strain>
    </source>
</reference>